<dbReference type="RefSeq" id="WP_086595992.1">
    <property type="nucleotide sequence ID" value="NZ_MTSE01000014.1"/>
</dbReference>
<dbReference type="AlphaFoldDB" id="A0A243W8P4"/>
<dbReference type="OrthoDB" id="5993839at2"/>
<comment type="caution">
    <text evidence="1">The sequence shown here is derived from an EMBL/GenBank/DDBJ whole genome shotgun (WGS) entry which is preliminary data.</text>
</comment>
<dbReference type="InterPro" id="IPR058087">
    <property type="entry name" value="XAC2610_dom"/>
</dbReference>
<sequence>MNKYLLLATLIIVLVSKVKAQECYYTSLSKRYAFQVTATRISNADSLRLASTIIVKIIDQTTNQQIQQLCIDAEYLFDDVYSNCEAARSYITGYNAEDDAMDNDYGDVIVADFNFDSREDLAVKYSSGGNGGPQYNYYIHTDQSIFKLDNFLTEQMMYFPTEIDAKRHRLINYVHANALGENMNVYAYNSSKKTWKFVKRRFRRAG</sequence>
<protein>
    <submittedName>
        <fullName evidence="1">Uncharacterized protein</fullName>
    </submittedName>
</protein>
<proteinExistence type="predicted"/>
<evidence type="ECO:0000313" key="1">
    <source>
        <dbReference type="EMBL" id="OUJ71748.1"/>
    </source>
</evidence>
<dbReference type="EMBL" id="MTSE01000014">
    <property type="protein sequence ID" value="OUJ71748.1"/>
    <property type="molecule type" value="Genomic_DNA"/>
</dbReference>
<dbReference type="NCBIfam" id="NF047539">
    <property type="entry name" value="XAC2610_fam"/>
    <property type="match status" value="1"/>
</dbReference>
<gene>
    <name evidence="1" type="ORF">BXP70_20530</name>
</gene>
<keyword evidence="2" id="KW-1185">Reference proteome</keyword>
<accession>A0A243W8P4</accession>
<organism evidence="1 2">
    <name type="scientific">Hymenobacter crusticola</name>
    <dbReference type="NCBI Taxonomy" id="1770526"/>
    <lineage>
        <taxon>Bacteria</taxon>
        <taxon>Pseudomonadati</taxon>
        <taxon>Bacteroidota</taxon>
        <taxon>Cytophagia</taxon>
        <taxon>Cytophagales</taxon>
        <taxon>Hymenobacteraceae</taxon>
        <taxon>Hymenobacter</taxon>
    </lineage>
</organism>
<evidence type="ECO:0000313" key="2">
    <source>
        <dbReference type="Proteomes" id="UP000194873"/>
    </source>
</evidence>
<dbReference type="Proteomes" id="UP000194873">
    <property type="component" value="Unassembled WGS sequence"/>
</dbReference>
<reference evidence="1 2" key="1">
    <citation type="submission" date="2017-01" db="EMBL/GenBank/DDBJ databases">
        <title>A new Hymenobacter.</title>
        <authorList>
            <person name="Liang Y."/>
            <person name="Feng F."/>
        </authorList>
    </citation>
    <scope>NUCLEOTIDE SEQUENCE [LARGE SCALE GENOMIC DNA]</scope>
    <source>
        <strain evidence="1">MIMBbqt21</strain>
    </source>
</reference>
<name>A0A243W8P4_9BACT</name>